<evidence type="ECO:0000313" key="2">
    <source>
        <dbReference type="Proteomes" id="UP000637695"/>
    </source>
</evidence>
<reference evidence="1" key="1">
    <citation type="journal article" date="2014" name="Int. J. Syst. Evol. Microbiol.">
        <title>Complete genome sequence of Corynebacterium casei LMG S-19264T (=DSM 44701T), isolated from a smear-ripened cheese.</title>
        <authorList>
            <consortium name="US DOE Joint Genome Institute (JGI-PGF)"/>
            <person name="Walter F."/>
            <person name="Albersmeier A."/>
            <person name="Kalinowski J."/>
            <person name="Ruckert C."/>
        </authorList>
    </citation>
    <scope>NUCLEOTIDE SEQUENCE</scope>
    <source>
        <strain evidence="1">JCM 18487</strain>
    </source>
</reference>
<accession>A0A917KFU9</accession>
<sequence length="172" mass="18726">MNEDVQAVRSATLPVSIQVQNMQSCSGVLVGGQNIVYGWSAHSKSNAGFGTLESSNLVYKLLTLVSDPDTLDTPIDDRDVHVFTKVYRSPPVTHIGLHALNVNMMQQNAGVFVGDADINGWDQHQKTNKGHGDTYGHHNGQVRNVQVNFDPDVVDTPVADQDMKAGVFQRIG</sequence>
<dbReference type="Proteomes" id="UP000637695">
    <property type="component" value="Unassembled WGS sequence"/>
</dbReference>
<evidence type="ECO:0008006" key="3">
    <source>
        <dbReference type="Google" id="ProtNLM"/>
    </source>
</evidence>
<dbReference type="EMBL" id="BMOY01000033">
    <property type="protein sequence ID" value="GGJ10650.1"/>
    <property type="molecule type" value="Genomic_DNA"/>
</dbReference>
<keyword evidence="2" id="KW-1185">Reference proteome</keyword>
<comment type="caution">
    <text evidence="1">The sequence shown here is derived from an EMBL/GenBank/DDBJ whole genome shotgun (WGS) entry which is preliminary data.</text>
</comment>
<proteinExistence type="predicted"/>
<protein>
    <recommendedName>
        <fullName evidence="3">Spore germination protein GerPA/GerPF</fullName>
    </recommendedName>
</protein>
<name>A0A917KFU9_9BACL</name>
<reference evidence="1" key="2">
    <citation type="submission" date="2020-09" db="EMBL/GenBank/DDBJ databases">
        <authorList>
            <person name="Sun Q."/>
            <person name="Ohkuma M."/>
        </authorList>
    </citation>
    <scope>NUCLEOTIDE SEQUENCE</scope>
    <source>
        <strain evidence="1">JCM 18487</strain>
    </source>
</reference>
<gene>
    <name evidence="1" type="ORF">GCM10010885_19830</name>
</gene>
<organism evidence="1 2">
    <name type="scientific">Alicyclobacillus cellulosilyticus</name>
    <dbReference type="NCBI Taxonomy" id="1003997"/>
    <lineage>
        <taxon>Bacteria</taxon>
        <taxon>Bacillati</taxon>
        <taxon>Bacillota</taxon>
        <taxon>Bacilli</taxon>
        <taxon>Bacillales</taxon>
        <taxon>Alicyclobacillaceae</taxon>
        <taxon>Alicyclobacillus</taxon>
    </lineage>
</organism>
<dbReference type="RefSeq" id="WP_229776795.1">
    <property type="nucleotide sequence ID" value="NZ_BMOY01000033.1"/>
</dbReference>
<evidence type="ECO:0000313" key="1">
    <source>
        <dbReference type="EMBL" id="GGJ10650.1"/>
    </source>
</evidence>
<dbReference type="AlphaFoldDB" id="A0A917KFU9"/>